<evidence type="ECO:0000256" key="2">
    <source>
        <dbReference type="ARBA" id="ARBA00022692"/>
    </source>
</evidence>
<accession>A0A6H5HUW9</accession>
<dbReference type="AlphaFoldDB" id="A0A6H5HUW9"/>
<dbReference type="Gene3D" id="2.60.120.1190">
    <property type="match status" value="1"/>
</dbReference>
<reference evidence="9 10" key="1">
    <citation type="submission" date="2020-02" db="EMBL/GenBank/DDBJ databases">
        <authorList>
            <person name="Ferguson B K."/>
        </authorList>
    </citation>
    <scope>NUCLEOTIDE SEQUENCE [LARGE SCALE GENOMIC DNA]</scope>
</reference>
<keyword evidence="7" id="KW-0325">Glycoprotein</keyword>
<dbReference type="Pfam" id="PF21114">
    <property type="entry name" value="DDR1-2_DS-like"/>
    <property type="match status" value="1"/>
</dbReference>
<keyword evidence="6" id="KW-1015">Disulfide bond</keyword>
<keyword evidence="3" id="KW-0732">Signal</keyword>
<keyword evidence="5" id="KW-0472">Membrane</keyword>
<dbReference type="InterPro" id="IPR048525">
    <property type="entry name" value="DDR1-2_DS-like"/>
</dbReference>
<evidence type="ECO:0000259" key="8">
    <source>
        <dbReference type="Pfam" id="PF21114"/>
    </source>
</evidence>
<protein>
    <recommendedName>
        <fullName evidence="8">Discoidin domain-containing protein</fullName>
    </recommendedName>
</protein>
<dbReference type="OrthoDB" id="6625728at2759"/>
<evidence type="ECO:0000256" key="3">
    <source>
        <dbReference type="ARBA" id="ARBA00022729"/>
    </source>
</evidence>
<evidence type="ECO:0000256" key="4">
    <source>
        <dbReference type="ARBA" id="ARBA00022989"/>
    </source>
</evidence>
<dbReference type="GO" id="GO:0016020">
    <property type="term" value="C:membrane"/>
    <property type="evidence" value="ECO:0007669"/>
    <property type="project" value="UniProtKB-SubCell"/>
</dbReference>
<evidence type="ECO:0000313" key="10">
    <source>
        <dbReference type="Proteomes" id="UP000479000"/>
    </source>
</evidence>
<feature type="non-terminal residue" evidence="9">
    <location>
        <position position="123"/>
    </location>
</feature>
<sequence>MQRTGRGPRGQCTHAFFRLQQVTSRKSKVKEGLPLVYQLGRLAPCRSMLLKFSHVFSAAVVSFSLDGVRYQANPVKFVPVIDKPKETAFNVTIPLHDRLAKFIRIQLYFTARWILLSEVTFES</sequence>
<keyword evidence="4" id="KW-1133">Transmembrane helix</keyword>
<evidence type="ECO:0000256" key="7">
    <source>
        <dbReference type="ARBA" id="ARBA00023180"/>
    </source>
</evidence>
<gene>
    <name evidence="9" type="ORF">NTEN_LOCUS24087</name>
</gene>
<comment type="subcellular location">
    <subcellularLocation>
        <location evidence="1">Membrane</location>
        <topology evidence="1">Single-pass type I membrane protein</topology>
    </subcellularLocation>
</comment>
<evidence type="ECO:0000256" key="5">
    <source>
        <dbReference type="ARBA" id="ARBA00023136"/>
    </source>
</evidence>
<feature type="domain" description="Discoidin" evidence="8">
    <location>
        <begin position="47"/>
        <end position="123"/>
    </location>
</feature>
<keyword evidence="10" id="KW-1185">Reference proteome</keyword>
<proteinExistence type="predicted"/>
<organism evidence="9 10">
    <name type="scientific">Nesidiocoris tenuis</name>
    <dbReference type="NCBI Taxonomy" id="355587"/>
    <lineage>
        <taxon>Eukaryota</taxon>
        <taxon>Metazoa</taxon>
        <taxon>Ecdysozoa</taxon>
        <taxon>Arthropoda</taxon>
        <taxon>Hexapoda</taxon>
        <taxon>Insecta</taxon>
        <taxon>Pterygota</taxon>
        <taxon>Neoptera</taxon>
        <taxon>Paraneoptera</taxon>
        <taxon>Hemiptera</taxon>
        <taxon>Heteroptera</taxon>
        <taxon>Panheteroptera</taxon>
        <taxon>Cimicomorpha</taxon>
        <taxon>Miridae</taxon>
        <taxon>Dicyphina</taxon>
        <taxon>Nesidiocoris</taxon>
    </lineage>
</organism>
<evidence type="ECO:0000256" key="1">
    <source>
        <dbReference type="ARBA" id="ARBA00004479"/>
    </source>
</evidence>
<evidence type="ECO:0000313" key="9">
    <source>
        <dbReference type="EMBL" id="CAB0020514.1"/>
    </source>
</evidence>
<evidence type="ECO:0000256" key="6">
    <source>
        <dbReference type="ARBA" id="ARBA00023157"/>
    </source>
</evidence>
<name>A0A6H5HUW9_9HEMI</name>
<keyword evidence="2" id="KW-0812">Transmembrane</keyword>
<dbReference type="EMBL" id="CADCXU010035390">
    <property type="protein sequence ID" value="CAB0020514.1"/>
    <property type="molecule type" value="Genomic_DNA"/>
</dbReference>
<dbReference type="Proteomes" id="UP000479000">
    <property type="component" value="Unassembled WGS sequence"/>
</dbReference>